<evidence type="ECO:0000313" key="8">
    <source>
        <dbReference type="EMBL" id="KAG5834724.1"/>
    </source>
</evidence>
<dbReference type="InterPro" id="IPR013320">
    <property type="entry name" value="ConA-like_dom_sf"/>
</dbReference>
<dbReference type="Pfam" id="PF13765">
    <property type="entry name" value="PRY"/>
    <property type="match status" value="1"/>
</dbReference>
<dbReference type="InterPro" id="IPR003877">
    <property type="entry name" value="SPRY_dom"/>
</dbReference>
<dbReference type="CDD" id="cd19834">
    <property type="entry name" value="Bbox2_BSPRY"/>
    <property type="match status" value="1"/>
</dbReference>
<dbReference type="Proteomes" id="UP001044222">
    <property type="component" value="Chromosome 15"/>
</dbReference>
<evidence type="ECO:0000256" key="5">
    <source>
        <dbReference type="SAM" id="MobiDB-lite"/>
    </source>
</evidence>
<dbReference type="InterPro" id="IPR043136">
    <property type="entry name" value="B30.2/SPRY_sf"/>
</dbReference>
<dbReference type="Pfam" id="PF00643">
    <property type="entry name" value="zf-B_box"/>
    <property type="match status" value="1"/>
</dbReference>
<dbReference type="InterPro" id="IPR050143">
    <property type="entry name" value="TRIM/RBCC"/>
</dbReference>
<dbReference type="Gene3D" id="2.60.120.920">
    <property type="match status" value="1"/>
</dbReference>
<dbReference type="Gene3D" id="3.30.160.60">
    <property type="entry name" value="Classic Zinc Finger"/>
    <property type="match status" value="1"/>
</dbReference>
<dbReference type="Pfam" id="PF00622">
    <property type="entry name" value="SPRY"/>
    <property type="match status" value="1"/>
</dbReference>
<keyword evidence="4" id="KW-0175">Coiled coil</keyword>
<feature type="domain" description="B box-type" evidence="6">
    <location>
        <begin position="88"/>
        <end position="129"/>
    </location>
</feature>
<evidence type="ECO:0000256" key="4">
    <source>
        <dbReference type="SAM" id="Coils"/>
    </source>
</evidence>
<evidence type="ECO:0000256" key="3">
    <source>
        <dbReference type="PROSITE-ProRule" id="PRU00024"/>
    </source>
</evidence>
<dbReference type="PRINTS" id="PR01407">
    <property type="entry name" value="BUTYPHLNCDUF"/>
</dbReference>
<evidence type="ECO:0000259" key="7">
    <source>
        <dbReference type="PROSITE" id="PS50188"/>
    </source>
</evidence>
<dbReference type="SUPFAM" id="SSF49899">
    <property type="entry name" value="Concanavalin A-like lectins/glucanases"/>
    <property type="match status" value="1"/>
</dbReference>
<dbReference type="PROSITE" id="PS50119">
    <property type="entry name" value="ZF_BBOX"/>
    <property type="match status" value="1"/>
</dbReference>
<dbReference type="OMA" id="NEARLGH"/>
<dbReference type="PROSITE" id="PS50188">
    <property type="entry name" value="B302_SPRY"/>
    <property type="match status" value="1"/>
</dbReference>
<dbReference type="InterPro" id="IPR001870">
    <property type="entry name" value="B30.2/SPRY"/>
</dbReference>
<comment type="caution">
    <text evidence="8">The sequence shown here is derived from an EMBL/GenBank/DDBJ whole genome shotgun (WGS) entry which is preliminary data.</text>
</comment>
<dbReference type="GO" id="GO:0008270">
    <property type="term" value="F:zinc ion binding"/>
    <property type="evidence" value="ECO:0007669"/>
    <property type="project" value="UniProtKB-KW"/>
</dbReference>
<dbReference type="SMART" id="SM00449">
    <property type="entry name" value="SPRY"/>
    <property type="match status" value="1"/>
</dbReference>
<evidence type="ECO:0000256" key="2">
    <source>
        <dbReference type="ARBA" id="ARBA00022833"/>
    </source>
</evidence>
<keyword evidence="1 3" id="KW-0863">Zinc-finger</keyword>
<name>A0A9D3LPV7_ANGAN</name>
<accession>A0A9D3LPV7</accession>
<feature type="region of interest" description="Disordered" evidence="5">
    <location>
        <begin position="14"/>
        <end position="44"/>
    </location>
</feature>
<dbReference type="InterPro" id="IPR006574">
    <property type="entry name" value="PRY"/>
</dbReference>
<evidence type="ECO:0000313" key="9">
    <source>
        <dbReference type="Proteomes" id="UP001044222"/>
    </source>
</evidence>
<keyword evidence="2" id="KW-0862">Zinc</keyword>
<keyword evidence="1 3" id="KW-0479">Metal-binding</keyword>
<dbReference type="InterPro" id="IPR000315">
    <property type="entry name" value="Znf_B-box"/>
</dbReference>
<dbReference type="SUPFAM" id="SSF57845">
    <property type="entry name" value="B-box zinc-binding domain"/>
    <property type="match status" value="1"/>
</dbReference>
<dbReference type="EMBL" id="JAFIRN010000015">
    <property type="protein sequence ID" value="KAG5834724.1"/>
    <property type="molecule type" value="Genomic_DNA"/>
</dbReference>
<proteinExistence type="predicted"/>
<sequence>MSSEPGSCELLAVSLEDDDSEPGLETRRDSSGSHLANGGSRTGILSAEGKDALLANGAPNSGTNPEADSGFTASPLDCGVAATSSSSEGTAMCAVHKSELDWFCKLDGKLVCSHCAIVGSCHGHRVTPVARRATDVRNQLVDVCEKIQLQALRIESFVNKTLIAKERALHGESSRVRERLMGQISLVREALEEEEQRLLEEVQREQDRIQQGLLTQRAHWTEALASLTDVRADLVHTLTHMDDSQLAVSGQKIAERVEEAEGVGEPRDTEQLNLDPGCSNSRLLQALWASTILSGPSGLTLEGLKFDERTISPLLSLSEDQRTLTFLPKRARRSPQYDPARFDAWPNALCSTALSGTHCWVLEVRQSFAFKVGVCYASMLRKGSGNESRLGYNAHSWVLSFYDDEFSFCHTGQHLPLRMLTKPETVGVLLDWPGQTLLFYDPESRAVFHTVYHKFTAPLLPACAVADHSITLLH</sequence>
<feature type="domain" description="B30.2/SPRY" evidence="7">
    <location>
        <begin position="283"/>
        <end position="474"/>
    </location>
</feature>
<dbReference type="PANTHER" id="PTHR24103">
    <property type="entry name" value="E3 UBIQUITIN-PROTEIN LIGASE TRIM"/>
    <property type="match status" value="1"/>
</dbReference>
<reference evidence="8" key="1">
    <citation type="submission" date="2021-01" db="EMBL/GenBank/DDBJ databases">
        <title>A chromosome-scale assembly of European eel, Anguilla anguilla.</title>
        <authorList>
            <person name="Henkel C."/>
            <person name="Jong-Raadsen S.A."/>
            <person name="Dufour S."/>
            <person name="Weltzien F.-A."/>
            <person name="Palstra A.P."/>
            <person name="Pelster B."/>
            <person name="Spaink H.P."/>
            <person name="Van Den Thillart G.E."/>
            <person name="Jansen H."/>
            <person name="Zahm M."/>
            <person name="Klopp C."/>
            <person name="Cedric C."/>
            <person name="Louis A."/>
            <person name="Berthelot C."/>
            <person name="Parey E."/>
            <person name="Roest Crollius H."/>
            <person name="Montfort J."/>
            <person name="Robinson-Rechavi M."/>
            <person name="Bucao C."/>
            <person name="Bouchez O."/>
            <person name="Gislard M."/>
            <person name="Lluch J."/>
            <person name="Milhes M."/>
            <person name="Lampietro C."/>
            <person name="Lopez Roques C."/>
            <person name="Donnadieu C."/>
            <person name="Braasch I."/>
            <person name="Desvignes T."/>
            <person name="Postlethwait J."/>
            <person name="Bobe J."/>
            <person name="Guiguen Y."/>
            <person name="Dirks R."/>
        </authorList>
    </citation>
    <scope>NUCLEOTIDE SEQUENCE</scope>
    <source>
        <strain evidence="8">Tag_6206</strain>
        <tissue evidence="8">Liver</tissue>
    </source>
</reference>
<organism evidence="8 9">
    <name type="scientific">Anguilla anguilla</name>
    <name type="common">European freshwater eel</name>
    <name type="synonym">Muraena anguilla</name>
    <dbReference type="NCBI Taxonomy" id="7936"/>
    <lineage>
        <taxon>Eukaryota</taxon>
        <taxon>Metazoa</taxon>
        <taxon>Chordata</taxon>
        <taxon>Craniata</taxon>
        <taxon>Vertebrata</taxon>
        <taxon>Euteleostomi</taxon>
        <taxon>Actinopterygii</taxon>
        <taxon>Neopterygii</taxon>
        <taxon>Teleostei</taxon>
        <taxon>Anguilliformes</taxon>
        <taxon>Anguillidae</taxon>
        <taxon>Anguilla</taxon>
    </lineage>
</organism>
<dbReference type="AlphaFoldDB" id="A0A9D3LPV7"/>
<evidence type="ECO:0000256" key="1">
    <source>
        <dbReference type="ARBA" id="ARBA00022771"/>
    </source>
</evidence>
<evidence type="ECO:0000259" key="6">
    <source>
        <dbReference type="PROSITE" id="PS50119"/>
    </source>
</evidence>
<evidence type="ECO:0008006" key="10">
    <source>
        <dbReference type="Google" id="ProtNLM"/>
    </source>
</evidence>
<gene>
    <name evidence="8" type="ORF">ANANG_G00264620</name>
</gene>
<dbReference type="OrthoDB" id="9875313at2759"/>
<dbReference type="SMART" id="SM00589">
    <property type="entry name" value="PRY"/>
    <property type="match status" value="1"/>
</dbReference>
<keyword evidence="9" id="KW-1185">Reference proteome</keyword>
<dbReference type="InterPro" id="IPR003879">
    <property type="entry name" value="Butyrophylin_SPRY"/>
</dbReference>
<feature type="coiled-coil region" evidence="4">
    <location>
        <begin position="177"/>
        <end position="208"/>
    </location>
</feature>
<protein>
    <recommendedName>
        <fullName evidence="10">B30.2/SPRY domain-containing protein</fullName>
    </recommendedName>
</protein>